<keyword evidence="2" id="KW-1133">Transmembrane helix</keyword>
<dbReference type="InterPro" id="IPR056823">
    <property type="entry name" value="TEN-like_YD-shell"/>
</dbReference>
<comment type="caution">
    <text evidence="5">The sequence shown here is derived from an EMBL/GenBank/DDBJ whole genome shotgun (WGS) entry which is preliminary data.</text>
</comment>
<evidence type="ECO:0000256" key="1">
    <source>
        <dbReference type="ARBA" id="ARBA00022737"/>
    </source>
</evidence>
<feature type="signal peptide" evidence="3">
    <location>
        <begin position="1"/>
        <end position="20"/>
    </location>
</feature>
<dbReference type="Gene3D" id="2.180.10.10">
    <property type="entry name" value="RHS repeat-associated core"/>
    <property type="match status" value="2"/>
</dbReference>
<reference evidence="5" key="1">
    <citation type="journal article" date="2014" name="Int. J. Syst. Evol. Microbiol.">
        <title>Complete genome sequence of Corynebacterium casei LMG S-19264T (=DSM 44701T), isolated from a smear-ripened cheese.</title>
        <authorList>
            <consortium name="US DOE Joint Genome Institute (JGI-PGF)"/>
            <person name="Walter F."/>
            <person name="Albersmeier A."/>
            <person name="Kalinowski J."/>
            <person name="Ruckert C."/>
        </authorList>
    </citation>
    <scope>NUCLEOTIDE SEQUENCE</scope>
    <source>
        <strain evidence="5">CGMCC 1.15758</strain>
    </source>
</reference>
<dbReference type="PANTHER" id="PTHR32305">
    <property type="match status" value="1"/>
</dbReference>
<keyword evidence="6" id="KW-1185">Reference proteome</keyword>
<reference evidence="5" key="2">
    <citation type="submission" date="2020-09" db="EMBL/GenBank/DDBJ databases">
        <authorList>
            <person name="Sun Q."/>
            <person name="Zhou Y."/>
        </authorList>
    </citation>
    <scope>NUCLEOTIDE SEQUENCE</scope>
    <source>
        <strain evidence="5">CGMCC 1.15758</strain>
    </source>
</reference>
<feature type="chain" id="PRO_5035211583" description="Teneurin-like YD-shell domain-containing protein" evidence="3">
    <location>
        <begin position="21"/>
        <end position="1871"/>
    </location>
</feature>
<evidence type="ECO:0000259" key="4">
    <source>
        <dbReference type="Pfam" id="PF25023"/>
    </source>
</evidence>
<evidence type="ECO:0000313" key="5">
    <source>
        <dbReference type="EMBL" id="GGG03563.1"/>
    </source>
</evidence>
<keyword evidence="1" id="KW-0677">Repeat</keyword>
<organism evidence="5 6">
    <name type="scientific">Cysteiniphilum litorale</name>
    <dbReference type="NCBI Taxonomy" id="2056700"/>
    <lineage>
        <taxon>Bacteria</taxon>
        <taxon>Pseudomonadati</taxon>
        <taxon>Pseudomonadota</taxon>
        <taxon>Gammaproteobacteria</taxon>
        <taxon>Thiotrichales</taxon>
        <taxon>Fastidiosibacteraceae</taxon>
        <taxon>Cysteiniphilum</taxon>
    </lineage>
</organism>
<dbReference type="InterPro" id="IPR050708">
    <property type="entry name" value="T6SS_VgrG/RHS"/>
</dbReference>
<dbReference type="Proteomes" id="UP000636949">
    <property type="component" value="Unassembled WGS sequence"/>
</dbReference>
<keyword evidence="2" id="KW-0472">Membrane</keyword>
<gene>
    <name evidence="5" type="ORF">GCM10010995_21230</name>
</gene>
<dbReference type="NCBIfam" id="TIGR03696">
    <property type="entry name" value="Rhs_assc_core"/>
    <property type="match status" value="1"/>
</dbReference>
<proteinExistence type="predicted"/>
<dbReference type="RefSeq" id="WP_117003448.1">
    <property type="nucleotide sequence ID" value="NZ_BMJS01000028.1"/>
</dbReference>
<evidence type="ECO:0000313" key="6">
    <source>
        <dbReference type="Proteomes" id="UP000636949"/>
    </source>
</evidence>
<feature type="transmembrane region" description="Helical" evidence="2">
    <location>
        <begin position="1590"/>
        <end position="1614"/>
    </location>
</feature>
<dbReference type="PANTHER" id="PTHR32305:SF15">
    <property type="entry name" value="PROTEIN RHSA-RELATED"/>
    <property type="match status" value="1"/>
</dbReference>
<evidence type="ECO:0000256" key="2">
    <source>
        <dbReference type="SAM" id="Phobius"/>
    </source>
</evidence>
<dbReference type="Pfam" id="PF25023">
    <property type="entry name" value="TEN_YD-shell"/>
    <property type="match status" value="1"/>
</dbReference>
<evidence type="ECO:0000256" key="3">
    <source>
        <dbReference type="SAM" id="SignalP"/>
    </source>
</evidence>
<dbReference type="InterPro" id="IPR022385">
    <property type="entry name" value="Rhs_assc_core"/>
</dbReference>
<keyword evidence="2" id="KW-0812">Transmembrane</keyword>
<sequence length="1871" mass="210994">MRQFILLNSLLCLLITLGYAKTVENQSLEQMEIQAAANVTAKADQSSPNSNAYNFASGQVNQRSGSYQYKKVVAGMLVADKEAFQLNLNYNSSSRKNYGYGEGWSFNLTHYDEDTKKLYLSDGGALLEVDRKNVALGSKYYRKHDIQLVQDENNAEYFFIIYKNGIIEHVAHNGLMDKRYYADGSALEFYYEDAIQSAKVKSIYSLKPNGDYGHTAIKVSYSNQSVIIDSICYTDVKRRQNEKKYQTVKLNLADGDEGNKHLDSIIDASNSEISQEYKFEYNPQGGTCSSASPGMSKIIYPTGAYEKLTYNSLEITGTKPTKGQINTICVIGEHGIYSAKGDEIIKPTYYTYNSDHSDNNFSGYPVVEASEFGFHGDKLADLKGNFTYEVSQRTPLNKNKQIYNKFHLSLSEQLYSDELVLLKEVQNEYGNIADLEAPISNMPANYDMPTKTTTIIHGKAQDSKKLTTYQSYDEYGNLIKEVDSYGRMRLISYYSTEERNSLGYLMIGNQQLKFNFNRYPQYELILPSKTNGNKTPDQTIILKKFTYKVLRNEEAGLVVQDTLQEGHISEYDPESIDYTKNIQDVTEIIQKIVGDNEAKVIYTAKSSWSYFDEESDANTPLFGLKKEKTTENLDSEIVDGSQIVNELYEYDFEAVLFDQQNAIPVKKISQFSGNVSKKGENSQLKRTKYKSLYDNKDIATEDGFGNIQYKEYDDLGRLTDHYFYPKGNQDNSKNMVNKYIYCNGKKTNNACVEGEISIIEISDSPDGQSYRVKTVYNGIGQEIAQYVDDLDEEGKRTNQFFKINDTHYNNDGLVDYVRGYDKGSYPDGTLFTFENKQCFYYDEFNDESMTLDLNSGLIKVIERDLMKNEIKQYAVNINRQQKANDDCPDINDLNLEGEKTEISYSKTDDDGNVLVSYIENPDKSIGSKVESAYDQMGRIYQTTSALGGVVTYNYNQKGQVIKKLMPNKTKLISQYDFLGNEIAISIAEIDKKDDEAYLLGKRSFNALGQLLSIENVEGYKKETTYTEYGDVESILNEFNTRFVIKRDEKTNQVNCSYIGDKVEGTDCLSLQFATAYTKDKKTNVNKTTEDKTGKYEYFYSSNKRITKVAFTPKFGSSSGQTLTAEYHYSLNGQLLSFKDYQNNRYSYYYNSLHQKIEKIKLELSNGSQNNEYMQFNYDDPFYRVTDVKLNDGNISVTRSIDYSKLPQNLTLTNKVGSDKTQLLRYSFTNKDNYYSGTVSRKERIDSVNGQTQLSDERYEYDDIGNLSAYKCSGGLCPADILGKIIEKQVYTFDRFNNIATVTQDTLDGESNTTTYHYNESDPTRLSYYENSNSKYGVRSQNIQYNEAGSIVKDDQGNRLIYNELGQLIQFQGNETVKYAYDAQGKQIMQQVNSEDPVYMYYLGEQLIHESQGDNWLTYLQSLDGTVGQLMPNGEKIYHLKDVAGSILLSFKINAKNESQLVSQRSYSPYGVVKEFYLQDVFARQLNDITKLHIGYNGIRTDYVTKYQYLGNGYRAYNPALKRFMQYDSMSPFDKGGINGYSYALNNPIMYKDPSGHFGIVTLIISTLTMAFAITYNSMQVAKATGNSGKITAAIILTFITTAGGILLSETLPLFGALLGNMMLDGIERMLIAGPIIGTRTDWRDFVSGAATALIVVPVIKSASNIGKLKPSNLRGARNAASSGSASSNKIRGISNSEHIASVARAGSIWAVASIVPTLISGEEYDGRSLFMTAMINFIAAGFFETSVSLGMMTKSVKKMNSKLKRSSLTIVQAGGGMLRSVAFNLGLQVANMADGNKFNVNEFVAGTVLYGITAMALDANKLLRTSIGKPFRKYIGNTPAGSVGFVVETGYYTWTNLLVFDYMNIWLDEWS</sequence>
<feature type="transmembrane region" description="Helical" evidence="2">
    <location>
        <begin position="1557"/>
        <end position="1578"/>
    </location>
</feature>
<accession>A0A8J2Z5T2</accession>
<dbReference type="EMBL" id="BMJS01000028">
    <property type="protein sequence ID" value="GGG03563.1"/>
    <property type="molecule type" value="Genomic_DNA"/>
</dbReference>
<protein>
    <recommendedName>
        <fullName evidence="4">Teneurin-like YD-shell domain-containing protein</fullName>
    </recommendedName>
</protein>
<feature type="domain" description="Teneurin-like YD-shell" evidence="4">
    <location>
        <begin position="1076"/>
        <end position="1548"/>
    </location>
</feature>
<keyword evidence="3" id="KW-0732">Signal</keyword>
<name>A0A8J2Z5T2_9GAMM</name>